<feature type="compositionally biased region" description="Basic and acidic residues" evidence="5">
    <location>
        <begin position="920"/>
        <end position="930"/>
    </location>
</feature>
<dbReference type="InterPro" id="IPR036855">
    <property type="entry name" value="Znf_CCCH_sf"/>
</dbReference>
<feature type="compositionally biased region" description="Basic and acidic residues" evidence="5">
    <location>
        <begin position="752"/>
        <end position="766"/>
    </location>
</feature>
<feature type="compositionally biased region" description="Polar residues" evidence="5">
    <location>
        <begin position="7"/>
        <end position="17"/>
    </location>
</feature>
<feature type="region of interest" description="Disordered" evidence="5">
    <location>
        <begin position="1538"/>
        <end position="1643"/>
    </location>
</feature>
<feature type="zinc finger region" description="C3H1-type" evidence="4">
    <location>
        <begin position="435"/>
        <end position="462"/>
    </location>
</feature>
<evidence type="ECO:0000256" key="3">
    <source>
        <dbReference type="ARBA" id="ARBA00022833"/>
    </source>
</evidence>
<feature type="domain" description="C3H1-type" evidence="6">
    <location>
        <begin position="435"/>
        <end position="462"/>
    </location>
</feature>
<protein>
    <recommendedName>
        <fullName evidence="6">C3H1-type domain-containing protein</fullName>
    </recommendedName>
</protein>
<feature type="region of interest" description="Disordered" evidence="5">
    <location>
        <begin position="829"/>
        <end position="849"/>
    </location>
</feature>
<feature type="region of interest" description="Disordered" evidence="5">
    <location>
        <begin position="1"/>
        <end position="39"/>
    </location>
</feature>
<dbReference type="VEuPathDB" id="PlasmoDB:AK88_00084"/>
<feature type="domain" description="C3H1-type" evidence="6">
    <location>
        <begin position="470"/>
        <end position="496"/>
    </location>
</feature>
<dbReference type="RefSeq" id="XP_012333158.1">
    <property type="nucleotide sequence ID" value="XM_012477735.1"/>
</dbReference>
<feature type="compositionally biased region" description="Basic and acidic residues" evidence="5">
    <location>
        <begin position="832"/>
        <end position="849"/>
    </location>
</feature>
<feature type="compositionally biased region" description="Basic and acidic residues" evidence="5">
    <location>
        <begin position="18"/>
        <end position="39"/>
    </location>
</feature>
<dbReference type="Pfam" id="PF00642">
    <property type="entry name" value="zf-CCCH"/>
    <property type="match status" value="2"/>
</dbReference>
<feature type="compositionally biased region" description="Polar residues" evidence="5">
    <location>
        <begin position="891"/>
        <end position="909"/>
    </location>
</feature>
<evidence type="ECO:0000256" key="4">
    <source>
        <dbReference type="PROSITE-ProRule" id="PRU00723"/>
    </source>
</evidence>
<feature type="compositionally biased region" description="Polar residues" evidence="5">
    <location>
        <begin position="1544"/>
        <end position="1567"/>
    </location>
</feature>
<feature type="compositionally biased region" description="Basic and acidic residues" evidence="5">
    <location>
        <begin position="783"/>
        <end position="796"/>
    </location>
</feature>
<reference evidence="7 8" key="1">
    <citation type="submission" date="2014-03" db="EMBL/GenBank/DDBJ databases">
        <title>The Genome Sequence of Plasmodium fragile nilgiri.</title>
        <authorList>
            <consortium name="The Broad Institute Genomics Platform"/>
            <consortium name="The Broad Institute Genome Sequencing Center for Infectious Disease"/>
            <person name="Neafsey D."/>
            <person name="Duraisingh M."/>
            <person name="Young S.K."/>
            <person name="Zeng Q."/>
            <person name="Gargeya S."/>
            <person name="Abouelleil A."/>
            <person name="Alvarado L."/>
            <person name="Chapman S.B."/>
            <person name="Gainer-Dewar J."/>
            <person name="Goldberg J."/>
            <person name="Griggs A."/>
            <person name="Gujja S."/>
            <person name="Hansen M."/>
            <person name="Howarth C."/>
            <person name="Imamovic A."/>
            <person name="Larimer J."/>
            <person name="Pearson M."/>
            <person name="Poon T.W."/>
            <person name="Priest M."/>
            <person name="Roberts A."/>
            <person name="Saif S."/>
            <person name="Shea T."/>
            <person name="Sykes S."/>
            <person name="Wortman J."/>
            <person name="Nusbaum C."/>
            <person name="Birren B."/>
        </authorList>
    </citation>
    <scope>NUCLEOTIDE SEQUENCE [LARGE SCALE GENOMIC DNA]</scope>
    <source>
        <strain evidence="8">nilgiri</strain>
    </source>
</reference>
<feature type="domain" description="C3H1-type" evidence="6">
    <location>
        <begin position="504"/>
        <end position="532"/>
    </location>
</feature>
<keyword evidence="2 4" id="KW-0863">Zinc-finger</keyword>
<feature type="compositionally biased region" description="Polar residues" evidence="5">
    <location>
        <begin position="1885"/>
        <end position="1894"/>
    </location>
</feature>
<name>A0A0D9QUD9_PLAFR</name>
<dbReference type="OrthoDB" id="387309at2759"/>
<feature type="region of interest" description="Disordered" evidence="5">
    <location>
        <begin position="1190"/>
        <end position="1227"/>
    </location>
</feature>
<feature type="region of interest" description="Disordered" evidence="5">
    <location>
        <begin position="1885"/>
        <end position="1965"/>
    </location>
</feature>
<feature type="region of interest" description="Disordered" evidence="5">
    <location>
        <begin position="684"/>
        <end position="814"/>
    </location>
</feature>
<proteinExistence type="predicted"/>
<dbReference type="Gene3D" id="4.10.1000.10">
    <property type="entry name" value="Zinc finger, CCCH-type"/>
    <property type="match status" value="1"/>
</dbReference>
<evidence type="ECO:0000259" key="6">
    <source>
        <dbReference type="PROSITE" id="PS50103"/>
    </source>
</evidence>
<evidence type="ECO:0000313" key="7">
    <source>
        <dbReference type="EMBL" id="KJP90236.1"/>
    </source>
</evidence>
<feature type="region of interest" description="Disordered" evidence="5">
    <location>
        <begin position="96"/>
        <end position="180"/>
    </location>
</feature>
<dbReference type="InterPro" id="IPR000571">
    <property type="entry name" value="Znf_CCCH"/>
</dbReference>
<dbReference type="Gene3D" id="3.30.1370.210">
    <property type="match status" value="1"/>
</dbReference>
<dbReference type="SUPFAM" id="SSF90229">
    <property type="entry name" value="CCCH zinc finger"/>
    <property type="match status" value="2"/>
</dbReference>
<dbReference type="EMBL" id="KQ001645">
    <property type="protein sequence ID" value="KJP90236.1"/>
    <property type="molecule type" value="Genomic_DNA"/>
</dbReference>
<accession>A0A0D9QUD9</accession>
<feature type="compositionally biased region" description="Basic and acidic residues" evidence="5">
    <location>
        <begin position="100"/>
        <end position="135"/>
    </location>
</feature>
<feature type="compositionally biased region" description="Basic and acidic residues" evidence="5">
    <location>
        <begin position="980"/>
        <end position="997"/>
    </location>
</feature>
<feature type="zinc finger region" description="C3H1-type" evidence="4">
    <location>
        <begin position="504"/>
        <end position="532"/>
    </location>
</feature>
<sequence>MAEETLDTYSNPNMAQTDKTHDQKGKCKMVKQEESNAVKDPRLCTENKAGCVSPSKQRNGLVKNKKKTHLKKIDKDANEGKDDLGKICHEEMEEMVGAEFSEREIPRGEADRRGLKLKHEEKSKRKRERLTDPHADTQGVPNETISEQDQANLSNQNPTSCSTPSNVDQTTSSIYVKPEPKKISISSKEYTAREKQNDAQDQVCCHHDERKENSVLTNKKLLKCRGRGKNDVVECKHHEYYSERYTSLSANNIERKKQGNVDSGENNPAYVNRPYLEPSSIHQRIIKNSNSPSFDKYCPYEKNCADHVDLRNMYHASTGTNSVANCVNSSANNCNRCSSYGYVNIVSPPNGLSNHHQKKQQVDANSKKAQTHIPFISPSGQAQNDLRMNTANVQHHHVVPPYVHPLGNKEQGIRIATYTKDRFYKKGKEKIQDQYYRIKLCPFLKKGLCQKGDNCSYAHSTDTLRSCMNLMKTKICQLWLKNECRNPNCVYAHGEAELRATPDYFKTKLCKYFDKEGTCPSGDKCRHAHGQAELRQRNYRKTEFEKCTPKSNVSPKFTLHDLKNKGEFPHHILHMLSGKSRKENVDRSEWNNWNKTNGHNEFSNAFSSGSRYHRDTRVATHTGQNSNEQTTSGHKRSTLADQMCTTEKRESANEINQVYHVSAAHSCTKQEKVIHTLSTFCERKEKTDGARSSNRSSANVGDVNYSNQREHPKKEQIFNTEEREEEDKENASHEDTPSLLHAVSATTSSISVERDGNAKKEQRDDVMEGGMGNDTGIGAIEASKTEQRADNQKEGKSSSPCGELLSQKNQNLTHRTESVEMKNEQIELGQNEEQHPVGKSSHSGDRNNGDYKILRHVANGGEKEDTFTEVLDHSSEYMSSGRSSSQYMSIGKSSSEVETESFGNRSPNMSYGRCNQDYQEESRGQAEDKSNGQMGGESQGAALLEVDIEREDGKMYERVEMIGNASVGEYPQERRHKTHRSFEGDKKENGNMDRDVNGDEDSDKNANGKGGKGKPRDLDQGQERPTLNENRCTGPTNEMDDCSNKVTSGENIIQRRYANNFPRGGERYGSFRNFKKSVNDIQRNSIFMLKNQCRKENDRKDNDGKKNMLLSKLASYPTQSTSNNYCPKNFNYKYKKFNMANRYAKNFEGLDHYRSVVNYGVDGNMASYAKCDRGYLNKAEELINNECTQNGSVIGGNGSGSTPQARHKKGDAPGEHNKFTGHNQLGNHYKREEQMTNGRVKTRGEDKNCNDIPHRIFAFKNSHRSFHNTYSIPEQNPSNQNFENAERCSHTNHNHANNSLHMQNVLPRPKETYRNACNSGIHRTKQNYDKSNGTTSNDVMYGPPVYPLNTLVNNFSYYNYNVSNVYSNRNNCYSYLNVELNSVNMASQTRVVPAELSISVQGGRTTEEAYGAETGHAYRRTIGAPNLATNTNDAFNTTDGPNIRNNRANYSTSAEGANGQSVFGPVPHLTLRSTNPPHNRSAKSHSCSNQHRKQILNVQNMGSNTANMHTCGNQYVNVQGNNIRQERKCTLANVAVGSSHHRSSVTPSNTDDNFVQNGNSGSWSVSNMAHKDRSDAPVGSFSRNNNSGHGVSDEKDLSGNNSGWGPVGGSGSHGENQNLHETQVSQNDGRENRKRIPHLPYNTHKNYERRTNNAHFKNYRNYNNHIYTNQVCTNQVYSHHIYANHQAYGSTQGYYSNQVYTYQHPYSNCICCNGGGACSNSHPYNSSSSAYVIYPYSSYPYSISYHHSSNYPYDGLCTYDGEYPYSGAFPCDAVQPYNGNPHCDSVQPYTAAPHYSGNYYYGDVQQFNAGQLYGCGQMYSGGQVYIGAEQYGDADQSGDVQPCGGDYHYNGNQSGVHNGSYTNDQSYAHNQYPYNGIMNYGPLYNSNDTEQGQNGHCAPPKGSILGSGKYQNWPNEDGNNANGRCQGESAFDDLTKNASTEEGEEVEGDEADHQSPLHSPAELQQ</sequence>
<dbReference type="GO" id="GO:0008270">
    <property type="term" value="F:zinc ion binding"/>
    <property type="evidence" value="ECO:0007669"/>
    <property type="project" value="UniProtKB-KW"/>
</dbReference>
<dbReference type="Proteomes" id="UP000054561">
    <property type="component" value="Unassembled WGS sequence"/>
</dbReference>
<feature type="compositionally biased region" description="Polar residues" evidence="5">
    <location>
        <begin position="690"/>
        <end position="707"/>
    </location>
</feature>
<feature type="region of interest" description="Disordered" evidence="5">
    <location>
        <begin position="52"/>
        <end position="82"/>
    </location>
</feature>
<evidence type="ECO:0000256" key="5">
    <source>
        <dbReference type="SAM" id="MobiDB-lite"/>
    </source>
</evidence>
<feature type="compositionally biased region" description="Low complexity" evidence="5">
    <location>
        <begin position="877"/>
        <end position="889"/>
    </location>
</feature>
<dbReference type="PROSITE" id="PS50103">
    <property type="entry name" value="ZF_C3H1"/>
    <property type="match status" value="3"/>
</dbReference>
<keyword evidence="1 4" id="KW-0479">Metal-binding</keyword>
<feature type="compositionally biased region" description="Polar residues" evidence="5">
    <location>
        <begin position="139"/>
        <end position="174"/>
    </location>
</feature>
<feature type="region of interest" description="Disordered" evidence="5">
    <location>
        <begin position="618"/>
        <end position="641"/>
    </location>
</feature>
<dbReference type="SMART" id="SM00356">
    <property type="entry name" value="ZnF_C3H1"/>
    <property type="match status" value="3"/>
</dbReference>
<evidence type="ECO:0000256" key="1">
    <source>
        <dbReference type="ARBA" id="ARBA00022723"/>
    </source>
</evidence>
<feature type="zinc finger region" description="C3H1-type" evidence="4">
    <location>
        <begin position="470"/>
        <end position="496"/>
    </location>
</feature>
<keyword evidence="8" id="KW-1185">Reference proteome</keyword>
<feature type="region of interest" description="Disordered" evidence="5">
    <location>
        <begin position="877"/>
        <end position="939"/>
    </location>
</feature>
<feature type="compositionally biased region" description="Polar residues" evidence="5">
    <location>
        <begin position="619"/>
        <end position="632"/>
    </location>
</feature>
<organism evidence="7 8">
    <name type="scientific">Plasmodium fragile</name>
    <dbReference type="NCBI Taxonomy" id="5857"/>
    <lineage>
        <taxon>Eukaryota</taxon>
        <taxon>Sar</taxon>
        <taxon>Alveolata</taxon>
        <taxon>Apicomplexa</taxon>
        <taxon>Aconoidasida</taxon>
        <taxon>Haemosporida</taxon>
        <taxon>Plasmodiidae</taxon>
        <taxon>Plasmodium</taxon>
        <taxon>Plasmodium (Plasmodium)</taxon>
    </lineage>
</organism>
<feature type="region of interest" description="Disordered" evidence="5">
    <location>
        <begin position="967"/>
        <end position="1045"/>
    </location>
</feature>
<feature type="compositionally biased region" description="Polar residues" evidence="5">
    <location>
        <begin position="1909"/>
        <end position="1923"/>
    </location>
</feature>
<feature type="compositionally biased region" description="Basic and acidic residues" evidence="5">
    <location>
        <begin position="71"/>
        <end position="82"/>
    </location>
</feature>
<dbReference type="OMA" id="SCMNLMK"/>
<gene>
    <name evidence="7" type="ORF">AK88_00084</name>
</gene>
<evidence type="ECO:0000313" key="8">
    <source>
        <dbReference type="Proteomes" id="UP000054561"/>
    </source>
</evidence>
<evidence type="ECO:0000256" key="2">
    <source>
        <dbReference type="ARBA" id="ARBA00022771"/>
    </source>
</evidence>
<dbReference type="GeneID" id="24265398"/>
<feature type="compositionally biased region" description="Acidic residues" evidence="5">
    <location>
        <begin position="1941"/>
        <end position="1950"/>
    </location>
</feature>
<feature type="compositionally biased region" description="Polar residues" evidence="5">
    <location>
        <begin position="1023"/>
        <end position="1036"/>
    </location>
</feature>
<keyword evidence="3 4" id="KW-0862">Zinc</keyword>
<feature type="compositionally biased region" description="Polar residues" evidence="5">
    <location>
        <begin position="1617"/>
        <end position="1627"/>
    </location>
</feature>